<dbReference type="InterPro" id="IPR033140">
    <property type="entry name" value="Lipase_GDXG_put_SER_AS"/>
</dbReference>
<dbReference type="InterPro" id="IPR029058">
    <property type="entry name" value="AB_hydrolase_fold"/>
</dbReference>
<evidence type="ECO:0000256" key="4">
    <source>
        <dbReference type="SAM" id="Phobius"/>
    </source>
</evidence>
<keyword evidence="4" id="KW-0812">Transmembrane</keyword>
<dbReference type="SUPFAM" id="SSF53474">
    <property type="entry name" value="alpha/beta-Hydrolases"/>
    <property type="match status" value="1"/>
</dbReference>
<sequence length="400" mass="43832">MVHAQPQRHGENGSGFRVLVRDAIISLGIIIAGVPTILLFLVIRRLRSSQEIPFKEDFHRSLIRGLSILPVRTIRWHLKHPTASSILVSNRFKNSIDQLCVRVSAAACEGYWICQGPPGNLQTPKESDVILLWMHGGAYCFGSPLDAAVTLLRVAEIVATRGVSISIFSVDYTLAPTAVFPCQQLESVAAYRHLLDVENIKPAKIVVAGDSAGGHLALTCLMALSQENLPKPAGALLLWPWINLRNSSPSFEQNENKDMLNKKLLDRCTELATGVATNAGSTEIDVMNLTRPLRNELTWKRILPAQTWINVGAHDLFVHDIKTFVQQAKASGASVDLEVTGGMPHGWQLTVDKLSEHSYRNLDPTDEVLDGMMQGSANVAEGLLTLLDHGNIGHTRETLA</sequence>
<keyword evidence="2 6" id="KW-0378">Hydrolase</keyword>
<dbReference type="OrthoDB" id="4951845at2759"/>
<dbReference type="Gene3D" id="3.40.50.1820">
    <property type="entry name" value="alpha/beta hydrolase"/>
    <property type="match status" value="1"/>
</dbReference>
<proteinExistence type="inferred from homology"/>
<dbReference type="PROSITE" id="PS01174">
    <property type="entry name" value="LIPASE_GDXG_SER"/>
    <property type="match status" value="1"/>
</dbReference>
<evidence type="ECO:0000259" key="5">
    <source>
        <dbReference type="Pfam" id="PF07859"/>
    </source>
</evidence>
<accession>A0A9P9JRM0</accession>
<dbReference type="GO" id="GO:0016787">
    <property type="term" value="F:hydrolase activity"/>
    <property type="evidence" value="ECO:0007669"/>
    <property type="project" value="UniProtKB-KW"/>
</dbReference>
<evidence type="ECO:0000256" key="1">
    <source>
        <dbReference type="ARBA" id="ARBA00010515"/>
    </source>
</evidence>
<dbReference type="InterPro" id="IPR013094">
    <property type="entry name" value="AB_hydrolase_3"/>
</dbReference>
<comment type="similarity">
    <text evidence="1">Belongs to the 'GDXG' lipolytic enzyme family.</text>
</comment>
<feature type="active site" evidence="3">
    <location>
        <position position="211"/>
    </location>
</feature>
<keyword evidence="4" id="KW-0472">Membrane</keyword>
<feature type="domain" description="Alpha/beta hydrolase fold-3" evidence="5">
    <location>
        <begin position="131"/>
        <end position="348"/>
    </location>
</feature>
<keyword evidence="7" id="KW-1185">Reference proteome</keyword>
<dbReference type="PANTHER" id="PTHR48081:SF11">
    <property type="entry name" value="ALPHA_BETA HYDROLASE FOLD-3 DOMAIN-CONTAINING PROTEIN-RELATED"/>
    <property type="match status" value="1"/>
</dbReference>
<gene>
    <name evidence="6" type="ORF">EDB81DRAFT_772589</name>
</gene>
<evidence type="ECO:0000313" key="7">
    <source>
        <dbReference type="Proteomes" id="UP000738349"/>
    </source>
</evidence>
<dbReference type="AlphaFoldDB" id="A0A9P9JRM0"/>
<evidence type="ECO:0000256" key="3">
    <source>
        <dbReference type="PROSITE-ProRule" id="PRU10038"/>
    </source>
</evidence>
<feature type="transmembrane region" description="Helical" evidence="4">
    <location>
        <begin position="23"/>
        <end position="43"/>
    </location>
</feature>
<dbReference type="PANTHER" id="PTHR48081">
    <property type="entry name" value="AB HYDROLASE SUPERFAMILY PROTEIN C4A8.06C"/>
    <property type="match status" value="1"/>
</dbReference>
<name>A0A9P9JRM0_9HYPO</name>
<evidence type="ECO:0000313" key="6">
    <source>
        <dbReference type="EMBL" id="KAH7176413.1"/>
    </source>
</evidence>
<keyword evidence="4" id="KW-1133">Transmembrane helix</keyword>
<dbReference type="Pfam" id="PF07859">
    <property type="entry name" value="Abhydrolase_3"/>
    <property type="match status" value="1"/>
</dbReference>
<protein>
    <submittedName>
        <fullName evidence="6">Alpha/Beta hydrolase protein</fullName>
    </submittedName>
</protein>
<organism evidence="6 7">
    <name type="scientific">Dactylonectria macrodidyma</name>
    <dbReference type="NCBI Taxonomy" id="307937"/>
    <lineage>
        <taxon>Eukaryota</taxon>
        <taxon>Fungi</taxon>
        <taxon>Dikarya</taxon>
        <taxon>Ascomycota</taxon>
        <taxon>Pezizomycotina</taxon>
        <taxon>Sordariomycetes</taxon>
        <taxon>Hypocreomycetidae</taxon>
        <taxon>Hypocreales</taxon>
        <taxon>Nectriaceae</taxon>
        <taxon>Dactylonectria</taxon>
    </lineage>
</organism>
<reference evidence="6" key="1">
    <citation type="journal article" date="2021" name="Nat. Commun.">
        <title>Genetic determinants of endophytism in the Arabidopsis root mycobiome.</title>
        <authorList>
            <person name="Mesny F."/>
            <person name="Miyauchi S."/>
            <person name="Thiergart T."/>
            <person name="Pickel B."/>
            <person name="Atanasova L."/>
            <person name="Karlsson M."/>
            <person name="Huettel B."/>
            <person name="Barry K.W."/>
            <person name="Haridas S."/>
            <person name="Chen C."/>
            <person name="Bauer D."/>
            <person name="Andreopoulos W."/>
            <person name="Pangilinan J."/>
            <person name="LaButti K."/>
            <person name="Riley R."/>
            <person name="Lipzen A."/>
            <person name="Clum A."/>
            <person name="Drula E."/>
            <person name="Henrissat B."/>
            <person name="Kohler A."/>
            <person name="Grigoriev I.V."/>
            <person name="Martin F.M."/>
            <person name="Hacquard S."/>
        </authorList>
    </citation>
    <scope>NUCLEOTIDE SEQUENCE</scope>
    <source>
        <strain evidence="6">MPI-CAGE-AT-0147</strain>
    </source>
</reference>
<comment type="caution">
    <text evidence="6">The sequence shown here is derived from an EMBL/GenBank/DDBJ whole genome shotgun (WGS) entry which is preliminary data.</text>
</comment>
<dbReference type="EMBL" id="JAGMUV010000001">
    <property type="protein sequence ID" value="KAH7176413.1"/>
    <property type="molecule type" value="Genomic_DNA"/>
</dbReference>
<dbReference type="InterPro" id="IPR050300">
    <property type="entry name" value="GDXG_lipolytic_enzyme"/>
</dbReference>
<dbReference type="Proteomes" id="UP000738349">
    <property type="component" value="Unassembled WGS sequence"/>
</dbReference>
<evidence type="ECO:0000256" key="2">
    <source>
        <dbReference type="ARBA" id="ARBA00022801"/>
    </source>
</evidence>